<name>A0A7W7ZQT1_9BACT</name>
<accession>A0A7W7ZQT1</accession>
<evidence type="ECO:0000313" key="2">
    <source>
        <dbReference type="Proteomes" id="UP000584867"/>
    </source>
</evidence>
<comment type="caution">
    <text evidence="1">The sequence shown here is derived from an EMBL/GenBank/DDBJ whole genome shotgun (WGS) entry which is preliminary data.</text>
</comment>
<proteinExistence type="predicted"/>
<dbReference type="AlphaFoldDB" id="A0A7W7ZQT1"/>
<organism evidence="1 2">
    <name type="scientific">Granulicella mallensis</name>
    <dbReference type="NCBI Taxonomy" id="940614"/>
    <lineage>
        <taxon>Bacteria</taxon>
        <taxon>Pseudomonadati</taxon>
        <taxon>Acidobacteriota</taxon>
        <taxon>Terriglobia</taxon>
        <taxon>Terriglobales</taxon>
        <taxon>Acidobacteriaceae</taxon>
        <taxon>Granulicella</taxon>
    </lineage>
</organism>
<sequence length="49" mass="5592">METLDSIVCSTEARHQYFAGDGCSYFIEGLSIALFFSFSRKKPNFLNIH</sequence>
<protein>
    <submittedName>
        <fullName evidence="1">Uncharacterized protein</fullName>
    </submittedName>
</protein>
<dbReference type="Proteomes" id="UP000584867">
    <property type="component" value="Unassembled WGS sequence"/>
</dbReference>
<evidence type="ECO:0000313" key="1">
    <source>
        <dbReference type="EMBL" id="MBB5064425.1"/>
    </source>
</evidence>
<reference evidence="1 2" key="1">
    <citation type="submission" date="2020-08" db="EMBL/GenBank/DDBJ databases">
        <title>Genomic Encyclopedia of Type Strains, Phase IV (KMG-V): Genome sequencing to study the core and pangenomes of soil and plant-associated prokaryotes.</title>
        <authorList>
            <person name="Whitman W."/>
        </authorList>
    </citation>
    <scope>NUCLEOTIDE SEQUENCE [LARGE SCALE GENOMIC DNA]</scope>
    <source>
        <strain evidence="1 2">X5P3</strain>
    </source>
</reference>
<gene>
    <name evidence="1" type="ORF">HDF15_002779</name>
</gene>
<dbReference type="EMBL" id="JACHIO010000010">
    <property type="protein sequence ID" value="MBB5064425.1"/>
    <property type="molecule type" value="Genomic_DNA"/>
</dbReference>